<evidence type="ECO:0000256" key="7">
    <source>
        <dbReference type="ARBA" id="ARBA00023136"/>
    </source>
</evidence>
<dbReference type="GO" id="GO:0005886">
    <property type="term" value="C:plasma membrane"/>
    <property type="evidence" value="ECO:0007669"/>
    <property type="project" value="UniProtKB-SubCell"/>
</dbReference>
<feature type="transmembrane region" description="Helical" evidence="9">
    <location>
        <begin position="146"/>
        <end position="163"/>
    </location>
</feature>
<keyword evidence="6 9" id="KW-1133">Transmembrane helix</keyword>
<organism evidence="10 11">
    <name type="scientific">Kaustia mangrovi</name>
    <dbReference type="NCBI Taxonomy" id="2593653"/>
    <lineage>
        <taxon>Bacteria</taxon>
        <taxon>Pseudomonadati</taxon>
        <taxon>Pseudomonadota</taxon>
        <taxon>Alphaproteobacteria</taxon>
        <taxon>Hyphomicrobiales</taxon>
        <taxon>Parvibaculaceae</taxon>
        <taxon>Kaustia</taxon>
    </lineage>
</organism>
<keyword evidence="3" id="KW-1003">Cell membrane</keyword>
<keyword evidence="4 9" id="KW-0812">Transmembrane</keyword>
<dbReference type="InterPro" id="IPR001851">
    <property type="entry name" value="ABC_transp_permease"/>
</dbReference>
<feature type="transmembrane region" description="Helical" evidence="9">
    <location>
        <begin position="581"/>
        <end position="603"/>
    </location>
</feature>
<evidence type="ECO:0000256" key="4">
    <source>
        <dbReference type="ARBA" id="ARBA00022692"/>
    </source>
</evidence>
<feature type="transmembrane region" description="Helical" evidence="9">
    <location>
        <begin position="68"/>
        <end position="87"/>
    </location>
</feature>
<dbReference type="CDD" id="cd06582">
    <property type="entry name" value="TM_PBP1_LivH_like"/>
    <property type="match status" value="1"/>
</dbReference>
<feature type="transmembrane region" description="Helical" evidence="9">
    <location>
        <begin position="546"/>
        <end position="569"/>
    </location>
</feature>
<keyword evidence="2" id="KW-0813">Transport</keyword>
<evidence type="ECO:0000256" key="6">
    <source>
        <dbReference type="ARBA" id="ARBA00022989"/>
    </source>
</evidence>
<dbReference type="Pfam" id="PF02653">
    <property type="entry name" value="BPD_transp_2"/>
    <property type="match status" value="2"/>
</dbReference>
<dbReference type="RefSeq" id="WP_213162928.1">
    <property type="nucleotide sequence ID" value="NZ_CP058214.1"/>
</dbReference>
<feature type="transmembrane region" description="Helical" evidence="9">
    <location>
        <begin position="229"/>
        <end position="250"/>
    </location>
</feature>
<dbReference type="InterPro" id="IPR052157">
    <property type="entry name" value="BCAA_transport_permease"/>
</dbReference>
<dbReference type="GO" id="GO:0015658">
    <property type="term" value="F:branched-chain amino acid transmembrane transporter activity"/>
    <property type="evidence" value="ECO:0007669"/>
    <property type="project" value="InterPro"/>
</dbReference>
<dbReference type="InterPro" id="IPR043428">
    <property type="entry name" value="LivM-like"/>
</dbReference>
<comment type="subcellular location">
    <subcellularLocation>
        <location evidence="1">Cell membrane</location>
        <topology evidence="1">Multi-pass membrane protein</topology>
    </subcellularLocation>
</comment>
<evidence type="ECO:0000256" key="3">
    <source>
        <dbReference type="ARBA" id="ARBA00022475"/>
    </source>
</evidence>
<feature type="transmembrane region" description="Helical" evidence="9">
    <location>
        <begin position="257"/>
        <end position="280"/>
    </location>
</feature>
<dbReference type="Proteomes" id="UP000593594">
    <property type="component" value="Chromosome"/>
</dbReference>
<dbReference type="EMBL" id="CP058214">
    <property type="protein sequence ID" value="QPC41706.1"/>
    <property type="molecule type" value="Genomic_DNA"/>
</dbReference>
<evidence type="ECO:0000256" key="5">
    <source>
        <dbReference type="ARBA" id="ARBA00022970"/>
    </source>
</evidence>
<proteinExistence type="inferred from homology"/>
<keyword evidence="5" id="KW-0029">Amino-acid transport</keyword>
<dbReference type="KEGG" id="kmn:HW532_02600"/>
<reference evidence="10 11" key="1">
    <citation type="submission" date="2020-06" db="EMBL/GenBank/DDBJ databases">
        <title>Genome sequence of 2 isolates from Red Sea Mangroves.</title>
        <authorList>
            <person name="Sefrji F."/>
            <person name="Michoud G."/>
            <person name="Merlino G."/>
            <person name="Daffonchio D."/>
        </authorList>
    </citation>
    <scope>NUCLEOTIDE SEQUENCE [LARGE SCALE GENOMIC DNA]</scope>
    <source>
        <strain evidence="10 11">R1DC25</strain>
    </source>
</reference>
<comment type="similarity">
    <text evidence="8">Belongs to the binding-protein-dependent transport system permease family. LivHM subfamily.</text>
</comment>
<dbReference type="AlphaFoldDB" id="A0A7S8C1M1"/>
<dbReference type="PANTHER" id="PTHR11795">
    <property type="entry name" value="BRANCHED-CHAIN AMINO ACID TRANSPORT SYSTEM PERMEASE PROTEIN LIVH"/>
    <property type="match status" value="1"/>
</dbReference>
<protein>
    <submittedName>
        <fullName evidence="10">ABC transporter permease</fullName>
    </submittedName>
</protein>
<feature type="transmembrane region" description="Helical" evidence="9">
    <location>
        <begin position="312"/>
        <end position="345"/>
    </location>
</feature>
<feature type="transmembrane region" description="Helical" evidence="9">
    <location>
        <begin position="12"/>
        <end position="35"/>
    </location>
</feature>
<feature type="transmembrane region" description="Helical" evidence="9">
    <location>
        <begin position="457"/>
        <end position="477"/>
    </location>
</feature>
<accession>A0A7S8C1M1</accession>
<evidence type="ECO:0000313" key="10">
    <source>
        <dbReference type="EMBL" id="QPC41706.1"/>
    </source>
</evidence>
<name>A0A7S8C1M1_9HYPH</name>
<dbReference type="GO" id="GO:0006865">
    <property type="term" value="P:amino acid transport"/>
    <property type="evidence" value="ECO:0007669"/>
    <property type="project" value="UniProtKB-KW"/>
</dbReference>
<feature type="transmembrane region" description="Helical" evidence="9">
    <location>
        <begin position="184"/>
        <end position="209"/>
    </location>
</feature>
<evidence type="ECO:0000256" key="9">
    <source>
        <dbReference type="SAM" id="Phobius"/>
    </source>
</evidence>
<feature type="transmembrane region" description="Helical" evidence="9">
    <location>
        <begin position="99"/>
        <end position="118"/>
    </location>
</feature>
<evidence type="ECO:0000256" key="1">
    <source>
        <dbReference type="ARBA" id="ARBA00004651"/>
    </source>
</evidence>
<evidence type="ECO:0000313" key="11">
    <source>
        <dbReference type="Proteomes" id="UP000593594"/>
    </source>
</evidence>
<sequence>MGFYFAQLLTGLASASSLFLVACGLSIIFGVTRIVNFAHGSFFMLGAYLAYTFMAVLPHGILGFWGSVAVAALAVGAIGSLIEIVVLRRIYGAPELFQLVATFGIVLIVQDATLWIWGPEDLLGPRAPGLDSAVRIFGEPIPEYDLALIVIGPLVLAAVWLIFHRTRWGVLVRAATRDREMVGALGVNQSWLFTSVFFLGSALAGLGGALQVPREAVSLLMDLNVIAEAFVVVVIGGMGSVVGAFVAAVLIGELNAFGILIFPQITIVLAFLVMAVVLVLRPWGLFGRPEPTGHTGTVPEAPFVLLTAPQRLAYLAVLAVLAALPFFADAFTLVLLVDIFVFALFAASLHFIMGPAGMISFGHAAYFGLGAYGAALAVKYLAASMEVGLFLAPAAAALGALVFGWFCVRLSGVYLAMLTLAAAQIVWSIAFQWTEVTGGDDGILGVWPSDWASSKTAYYYLALVLSAGGIALLRHIIHAPFGYTLRGGRDSPLRTESIGINLNRHQWMGFVIAGAFAGLAGGIFVFSKGSIFPDELAIPRSVDGLIMVLLGGVQTLVGPVVGAAAFTLIEDWVSRLDYWRLILGLIILFIVILAPEGIAGGAARIATRLGARKKEAA</sequence>
<dbReference type="PANTHER" id="PTHR11795:SF442">
    <property type="entry name" value="ABC TRANSPORTER ATP-BINDING PROTEIN"/>
    <property type="match status" value="1"/>
</dbReference>
<evidence type="ECO:0000256" key="8">
    <source>
        <dbReference type="ARBA" id="ARBA00037998"/>
    </source>
</evidence>
<feature type="transmembrane region" description="Helical" evidence="9">
    <location>
        <begin position="387"/>
        <end position="406"/>
    </location>
</feature>
<dbReference type="CDD" id="cd06581">
    <property type="entry name" value="TM_PBP1_LivM_like"/>
    <property type="match status" value="1"/>
</dbReference>
<feature type="transmembrane region" description="Helical" evidence="9">
    <location>
        <begin position="507"/>
        <end position="526"/>
    </location>
</feature>
<feature type="transmembrane region" description="Helical" evidence="9">
    <location>
        <begin position="42"/>
        <end position="62"/>
    </location>
</feature>
<keyword evidence="11" id="KW-1185">Reference proteome</keyword>
<keyword evidence="7 9" id="KW-0472">Membrane</keyword>
<gene>
    <name evidence="10" type="ORF">HW532_02600</name>
</gene>
<evidence type="ECO:0000256" key="2">
    <source>
        <dbReference type="ARBA" id="ARBA00022448"/>
    </source>
</evidence>
<feature type="transmembrane region" description="Helical" evidence="9">
    <location>
        <begin position="413"/>
        <end position="433"/>
    </location>
</feature>